<evidence type="ECO:0000313" key="3">
    <source>
        <dbReference type="EMBL" id="KAL0819438.1"/>
    </source>
</evidence>
<comment type="caution">
    <text evidence="3">The sequence shown here is derived from an EMBL/GenBank/DDBJ whole genome shotgun (WGS) entry which is preliminary data.</text>
</comment>
<feature type="signal peptide" evidence="1">
    <location>
        <begin position="1"/>
        <end position="22"/>
    </location>
</feature>
<dbReference type="AlphaFoldDB" id="A0ABD0SHW7"/>
<name>A0ABD0SHW7_LOXSC</name>
<evidence type="ECO:0000313" key="4">
    <source>
        <dbReference type="Proteomes" id="UP001549921"/>
    </source>
</evidence>
<evidence type="ECO:0000256" key="1">
    <source>
        <dbReference type="SAM" id="SignalP"/>
    </source>
</evidence>
<reference evidence="3 4" key="1">
    <citation type="submission" date="2024-06" db="EMBL/GenBank/DDBJ databases">
        <title>A chromosome-level genome assembly of beet webworm, Loxostege sticticalis.</title>
        <authorList>
            <person name="Zhang Y."/>
        </authorList>
    </citation>
    <scope>NUCLEOTIDE SEQUENCE [LARGE SCALE GENOMIC DNA]</scope>
    <source>
        <strain evidence="3">AQ028</strain>
        <tissue evidence="3">Male pupae</tissue>
    </source>
</reference>
<accession>A0ABD0SHW7</accession>
<dbReference type="PANTHER" id="PTHR10773">
    <property type="entry name" value="DNA-DIRECTED RNA POLYMERASES I, II, AND III SUBUNIT RPABC2"/>
    <property type="match status" value="1"/>
</dbReference>
<dbReference type="PANTHER" id="PTHR10773:SF19">
    <property type="match status" value="1"/>
</dbReference>
<protein>
    <recommendedName>
        <fullName evidence="2">DUF7869 domain-containing protein</fullName>
    </recommendedName>
</protein>
<organism evidence="3 4">
    <name type="scientific">Loxostege sticticalis</name>
    <name type="common">Beet webworm moth</name>
    <dbReference type="NCBI Taxonomy" id="481309"/>
    <lineage>
        <taxon>Eukaryota</taxon>
        <taxon>Metazoa</taxon>
        <taxon>Ecdysozoa</taxon>
        <taxon>Arthropoda</taxon>
        <taxon>Hexapoda</taxon>
        <taxon>Insecta</taxon>
        <taxon>Pterygota</taxon>
        <taxon>Neoptera</taxon>
        <taxon>Endopterygota</taxon>
        <taxon>Lepidoptera</taxon>
        <taxon>Glossata</taxon>
        <taxon>Ditrysia</taxon>
        <taxon>Pyraloidea</taxon>
        <taxon>Crambidae</taxon>
        <taxon>Pyraustinae</taxon>
        <taxon>Loxostege</taxon>
    </lineage>
</organism>
<sequence>MPIGLFCGYIIFLLFLQIESKGIEQHDENVRKGLVEYSASSEDFSCDDSDNDPTFQLDKNGQDIYSDESMDYQSLEENTGNQSFKARWRLRNEQNWKVNIIKENRANCLPYNNKKKSCPAKAPREVNCFRCRFYCSENFNEEDRINICKSYWALKEYKRQKDFLINHVQVLEPKRRKVNESNSSRRAVSKCYYLSNSKGRFRVCANFFEKTLCISNGPINTALMGKSHVGCYEGDDHRGKKTPGNKTKDEQVALVKEHIKSFPCIEAHYVRQSSQKKYLDANLSILKMYALYKELCAEKQVEAVSEPTYRRIFSTSFNLSFHKPKKDQCPSCSKYLSADANQKNEMELEYSMHIIRKNECNEAKDSDKQRSLRDPSFQTVTFDLQSVLQLPFSSVSQFYYSRKLCVYNLTFYEGNGNNAYCYVWNEINGKRGSNEIGSSILRYIQTLKEEVTHLSMFSDTCSGQNRNQQVAAALLYAVQNTHLTVIEQKFLESGHTHMECDSMHSSIENARKNKTCFMMNDWLNIFKDARSNRGKNKDKAPYQVVELKYKDVWDLQALAACTLKNKNTDENGEKVNWLKIKCLKFEKAYPHAIFYRYDHSSEYKKIDIQQRSRRNPIPQNVELKQAYNAILPISIQKKNDLLKLCRSGLIPDELHDWYKNLPANGSLRQNDIFELEDENDDF</sequence>
<dbReference type="EMBL" id="JBEDNZ010000020">
    <property type="protein sequence ID" value="KAL0819438.1"/>
    <property type="molecule type" value="Genomic_DNA"/>
</dbReference>
<proteinExistence type="predicted"/>
<feature type="domain" description="DUF7869" evidence="2">
    <location>
        <begin position="418"/>
        <end position="533"/>
    </location>
</feature>
<keyword evidence="1" id="KW-0732">Signal</keyword>
<dbReference type="Proteomes" id="UP001549921">
    <property type="component" value="Unassembled WGS sequence"/>
</dbReference>
<dbReference type="Pfam" id="PF25273">
    <property type="entry name" value="DUF7869"/>
    <property type="match status" value="1"/>
</dbReference>
<dbReference type="InterPro" id="IPR057191">
    <property type="entry name" value="DUF7869"/>
</dbReference>
<evidence type="ECO:0000259" key="2">
    <source>
        <dbReference type="Pfam" id="PF25273"/>
    </source>
</evidence>
<gene>
    <name evidence="3" type="ORF">ABMA28_007543</name>
</gene>
<feature type="chain" id="PRO_5044820948" description="DUF7869 domain-containing protein" evidence="1">
    <location>
        <begin position="23"/>
        <end position="682"/>
    </location>
</feature>